<dbReference type="KEGG" id="cmt:CCM_07067"/>
<evidence type="ECO:0000256" key="2">
    <source>
        <dbReference type="SAM" id="SignalP"/>
    </source>
</evidence>
<accession>G3JLS3</accession>
<evidence type="ECO:0000313" key="4">
    <source>
        <dbReference type="Proteomes" id="UP000001610"/>
    </source>
</evidence>
<dbReference type="InterPro" id="IPR029675">
    <property type="entry name" value="PGAP4"/>
</dbReference>
<dbReference type="Proteomes" id="UP000001610">
    <property type="component" value="Unassembled WGS sequence"/>
</dbReference>
<dbReference type="eggNOG" id="ENOG502RS2J">
    <property type="taxonomic scope" value="Eukaryota"/>
</dbReference>
<dbReference type="EMBL" id="JH126403">
    <property type="protein sequence ID" value="EGX90647.1"/>
    <property type="molecule type" value="Genomic_DNA"/>
</dbReference>
<dbReference type="GO" id="GO:0016757">
    <property type="term" value="F:glycosyltransferase activity"/>
    <property type="evidence" value="ECO:0007669"/>
    <property type="project" value="InterPro"/>
</dbReference>
<dbReference type="VEuPathDB" id="FungiDB:CCM_07067"/>
<dbReference type="GO" id="GO:0006506">
    <property type="term" value="P:GPI anchor biosynthetic process"/>
    <property type="evidence" value="ECO:0007669"/>
    <property type="project" value="InterPro"/>
</dbReference>
<evidence type="ECO:0000313" key="3">
    <source>
        <dbReference type="EMBL" id="EGX90647.1"/>
    </source>
</evidence>
<dbReference type="PANTHER" id="PTHR31410">
    <property type="entry name" value="TRANSMEMBRANE PROTEIN 246"/>
    <property type="match status" value="1"/>
</dbReference>
<gene>
    <name evidence="3" type="ORF">CCM_07067</name>
</gene>
<feature type="chain" id="PRO_5003446293" description="Integral membrane protein" evidence="2">
    <location>
        <begin position="27"/>
        <end position="416"/>
    </location>
</feature>
<dbReference type="HOGENOM" id="CLU_036324_0_0_1"/>
<dbReference type="PANTHER" id="PTHR31410:SF1">
    <property type="entry name" value="POST-GPI ATTACHMENT TO PROTEINS FACTOR 4"/>
    <property type="match status" value="1"/>
</dbReference>
<dbReference type="RefSeq" id="XP_006672268.1">
    <property type="nucleotide sequence ID" value="XM_006672205.1"/>
</dbReference>
<feature type="transmembrane region" description="Helical" evidence="1">
    <location>
        <begin position="244"/>
        <end position="266"/>
    </location>
</feature>
<dbReference type="InParanoid" id="G3JLS3"/>
<sequence>MRMHPALALSIGFSVLYLLLFSYARSTCWRDPTSKFYRQDRAHTPAYSTYRVKQGVQFADTWSTQEATPNLASGQPKLCVGVASVSRNGTSYLKATLGSMQQGLSPAERESLYFVALLAHVDQKKHPDHGQAWLANMVDKLPSYDQDPARKAVAEDMEAKGVSHWIKSKFDYSFVLDECKRTGAPYILMSEDDVVFLDGWYHRTLKALGGVEEKSKKANEDWLYLRLFYYEGLRGFNADYWRKYARTVFFVECAVISVLIILQRFVPGGPRFVTRWTALLTVGVYVPLLIVLAIVAGGNCVAPQPRGLQVIADNICCGQGLVFPSSVVDPLLTAFEGARWAQTPTDTFIEDHAAATGTLRWVLTPVVMQHVGGLSSYGEPGIVPMSPSDTWNHAFELNNPDDLAKEHFNALELGVS</sequence>
<dbReference type="AlphaFoldDB" id="G3JLS3"/>
<dbReference type="OMA" id="NNEIRWA"/>
<protein>
    <recommendedName>
        <fullName evidence="5">Integral membrane protein</fullName>
    </recommendedName>
</protein>
<dbReference type="CDD" id="cd22189">
    <property type="entry name" value="PGAP4-like_fungal"/>
    <property type="match status" value="1"/>
</dbReference>
<keyword evidence="1" id="KW-0812">Transmembrane</keyword>
<keyword evidence="4" id="KW-1185">Reference proteome</keyword>
<keyword evidence="1" id="KW-1133">Transmembrane helix</keyword>
<name>G3JLS3_CORMM</name>
<evidence type="ECO:0000256" key="1">
    <source>
        <dbReference type="SAM" id="Phobius"/>
    </source>
</evidence>
<proteinExistence type="predicted"/>
<reference evidence="3 4" key="1">
    <citation type="journal article" date="2011" name="Genome Biol.">
        <title>Genome sequence of the insect pathogenic fungus Cordyceps militaris, a valued traditional Chinese medicine.</title>
        <authorList>
            <person name="Zheng P."/>
            <person name="Xia Y."/>
            <person name="Xiao G."/>
            <person name="Xiong C."/>
            <person name="Hu X."/>
            <person name="Zhang S."/>
            <person name="Zheng H."/>
            <person name="Huang Y."/>
            <person name="Zhou Y."/>
            <person name="Wang S."/>
            <person name="Zhao G.P."/>
            <person name="Liu X."/>
            <person name="St Leger R.J."/>
            <person name="Wang C."/>
        </authorList>
    </citation>
    <scope>NUCLEOTIDE SEQUENCE [LARGE SCALE GENOMIC DNA]</scope>
    <source>
        <strain evidence="3 4">CM01</strain>
    </source>
</reference>
<keyword evidence="1" id="KW-0472">Membrane</keyword>
<dbReference type="GeneID" id="18169078"/>
<feature type="signal peptide" evidence="2">
    <location>
        <begin position="1"/>
        <end position="26"/>
    </location>
</feature>
<feature type="transmembrane region" description="Helical" evidence="1">
    <location>
        <begin position="278"/>
        <end position="298"/>
    </location>
</feature>
<evidence type="ECO:0008006" key="5">
    <source>
        <dbReference type="Google" id="ProtNLM"/>
    </source>
</evidence>
<dbReference type="OrthoDB" id="2016523at2759"/>
<organism evidence="3 4">
    <name type="scientific">Cordyceps militaris (strain CM01)</name>
    <name type="common">Caterpillar fungus</name>
    <dbReference type="NCBI Taxonomy" id="983644"/>
    <lineage>
        <taxon>Eukaryota</taxon>
        <taxon>Fungi</taxon>
        <taxon>Dikarya</taxon>
        <taxon>Ascomycota</taxon>
        <taxon>Pezizomycotina</taxon>
        <taxon>Sordariomycetes</taxon>
        <taxon>Hypocreomycetidae</taxon>
        <taxon>Hypocreales</taxon>
        <taxon>Cordycipitaceae</taxon>
        <taxon>Cordyceps</taxon>
    </lineage>
</organism>
<dbReference type="GO" id="GO:0000139">
    <property type="term" value="C:Golgi membrane"/>
    <property type="evidence" value="ECO:0007669"/>
    <property type="project" value="InterPro"/>
</dbReference>
<keyword evidence="2" id="KW-0732">Signal</keyword>